<gene>
    <name evidence="2" type="ORF">ACFFGG_16100</name>
</gene>
<dbReference type="Proteomes" id="UP001589834">
    <property type="component" value="Unassembled WGS sequence"/>
</dbReference>
<name>A0ABV6PW50_9BURK</name>
<evidence type="ECO:0000256" key="1">
    <source>
        <dbReference type="SAM" id="MobiDB-lite"/>
    </source>
</evidence>
<evidence type="ECO:0000313" key="2">
    <source>
        <dbReference type="EMBL" id="MFC0594075.1"/>
    </source>
</evidence>
<dbReference type="RefSeq" id="WP_377484589.1">
    <property type="nucleotide sequence ID" value="NZ_JBHLTN010000035.1"/>
</dbReference>
<proteinExistence type="predicted"/>
<accession>A0ABV6PW50</accession>
<organism evidence="2 3">
    <name type="scientific">Ottowia pentelensis</name>
    <dbReference type="NCBI Taxonomy" id="511108"/>
    <lineage>
        <taxon>Bacteria</taxon>
        <taxon>Pseudomonadati</taxon>
        <taxon>Pseudomonadota</taxon>
        <taxon>Betaproteobacteria</taxon>
        <taxon>Burkholderiales</taxon>
        <taxon>Comamonadaceae</taxon>
        <taxon>Ottowia</taxon>
    </lineage>
</organism>
<feature type="region of interest" description="Disordered" evidence="1">
    <location>
        <begin position="14"/>
        <end position="103"/>
    </location>
</feature>
<protein>
    <recommendedName>
        <fullName evidence="4">Actin-like ATPase domain-containing protein</fullName>
    </recommendedName>
</protein>
<comment type="caution">
    <text evidence="2">The sequence shown here is derived from an EMBL/GenBank/DDBJ whole genome shotgun (WGS) entry which is preliminary data.</text>
</comment>
<keyword evidence="3" id="KW-1185">Reference proteome</keyword>
<reference evidence="2 3" key="1">
    <citation type="submission" date="2024-09" db="EMBL/GenBank/DDBJ databases">
        <authorList>
            <person name="Sun Q."/>
            <person name="Mori K."/>
        </authorList>
    </citation>
    <scope>NUCLEOTIDE SEQUENCE [LARGE SCALE GENOMIC DNA]</scope>
    <source>
        <strain evidence="2 3">NCAIM B.02336</strain>
    </source>
</reference>
<evidence type="ECO:0000313" key="3">
    <source>
        <dbReference type="Proteomes" id="UP001589834"/>
    </source>
</evidence>
<sequence length="625" mass="68460">MRDALWSALVAAGQDLPASGPIDNPPGVDAARPGQIRNEDDAESVQASRTDPELKRGRKAVLARTSSGEVRVVPVTYGPSQPRNPKHRHKGPNNKVAKPAPASVRVPDKVHVGARREVLGSALSHTVAPPPTVSTSLPVSARVAEVFPNARCLVEHYPDTPRAAANHGGTLDPIVQLAPSAAVDVHDVTIGLDFGTSTVKVVVTDASLEQSLAVPLCATDTFDAYLLPSRVYERGVEPNLASDERAYSLVGGTVVHRDLKLGLLGHPDSLAHRERVVAFFALVLRSVRAWLFKRNASVYRRARIAWRVAIGLPSTTVLNNVMAPLLQRMVCAAWHVAGQRGAVTSGRVRRALHDNLTPEALDLEVNVLPEIAAQIYGFVVSQRFDRKAANRFVMVDVGAGTIDSALFRVLPPKRGMWSFEFFTAVVQPLGVANLHAHRVNWWERMLAGNPQAAGLLEQLSATKFATDMELAPPVTYRDYFKGVSVDKMPSPSSPDEEFFQQQVMNQVRGQTMWRAWKESLLPKEALTGVPIFVCGGGSRMRFYERINDEIGRMPGCTWLSAEPWLLGFPEDLFCESSDQAYFDRLSVAYGLSRLNLDSVIQAPPMPSIEVAQQAWSDRYIDKDAC</sequence>
<dbReference type="EMBL" id="JBHLTN010000035">
    <property type="protein sequence ID" value="MFC0594075.1"/>
    <property type="molecule type" value="Genomic_DNA"/>
</dbReference>
<evidence type="ECO:0008006" key="4">
    <source>
        <dbReference type="Google" id="ProtNLM"/>
    </source>
</evidence>